<gene>
    <name evidence="1" type="ORF">J4050_00630</name>
</gene>
<dbReference type="Proteomes" id="UP000676776">
    <property type="component" value="Unassembled WGS sequence"/>
</dbReference>
<evidence type="ECO:0008006" key="3">
    <source>
        <dbReference type="Google" id="ProtNLM"/>
    </source>
</evidence>
<accession>A0ABS3SXN4</accession>
<keyword evidence="2" id="KW-1185">Reference proteome</keyword>
<comment type="caution">
    <text evidence="1">The sequence shown here is derived from an EMBL/GenBank/DDBJ whole genome shotgun (WGS) entry which is preliminary data.</text>
</comment>
<proteinExistence type="predicted"/>
<evidence type="ECO:0000313" key="2">
    <source>
        <dbReference type="Proteomes" id="UP000676776"/>
    </source>
</evidence>
<name>A0ABS3SXN4_9FLAO</name>
<dbReference type="RefSeq" id="WP_208152005.1">
    <property type="nucleotide sequence ID" value="NZ_JAGEVF010000001.1"/>
</dbReference>
<reference evidence="1 2" key="1">
    <citation type="submission" date="2021-03" db="EMBL/GenBank/DDBJ databases">
        <title>Winogradskyella sp. nov., isolated from costal sediment.</title>
        <authorList>
            <person name="Gao C."/>
        </authorList>
    </citation>
    <scope>NUCLEOTIDE SEQUENCE [LARGE SCALE GENOMIC DNA]</scope>
    <source>
        <strain evidence="1 2">DF17</strain>
    </source>
</reference>
<sequence length="437" mass="50340">MTLVFIENRYKTFFFDPIVERLKADGYDINWIIQNKLFTPKSGGKFHIINYPKRNIEVDNMIPEVEDVIYSDRQHNHFGQKDKSYFYYYYNEIGTILDQVKPDIVFGESTAFHELLTIAQCKKRSIRYLNPSSCRYPVGRFSFYEYDTLNPYKGSGEQLPLEEAEDVVDQIVNRAALPDYMKPQPASKSKLLKDKIKKVYAHVSGESFNTPSPFIKRAIEKQRVKNISTWDAIAKLNVPSDECFKVLYPLQMQPEANIDVWGRAYRDQTKLVYKLARALPENAVLFVKPNPKSKYELSTDLIRVVQENDNIEALHHSVLMDDVLPHAHLVVTVTGTIAIECILSNKPIGTLVNTINNTAENCYYLKNLEPDLNELIVRVKNGTFPKLTKTEQATFINKLNSSSYKGIISDPFSDLNCISKSNIDFMYEAFHKVLNKQ</sequence>
<evidence type="ECO:0000313" key="1">
    <source>
        <dbReference type="EMBL" id="MBO3115230.1"/>
    </source>
</evidence>
<organism evidence="1 2">
    <name type="scientific">Winogradskyella pelagia</name>
    <dbReference type="NCBI Taxonomy" id="2819984"/>
    <lineage>
        <taxon>Bacteria</taxon>
        <taxon>Pseudomonadati</taxon>
        <taxon>Bacteroidota</taxon>
        <taxon>Flavobacteriia</taxon>
        <taxon>Flavobacteriales</taxon>
        <taxon>Flavobacteriaceae</taxon>
        <taxon>Winogradskyella</taxon>
    </lineage>
</organism>
<dbReference type="EMBL" id="JAGEVF010000001">
    <property type="protein sequence ID" value="MBO3115230.1"/>
    <property type="molecule type" value="Genomic_DNA"/>
</dbReference>
<protein>
    <recommendedName>
        <fullName evidence="3">Capsule polysaccharide biosynthesis protein</fullName>
    </recommendedName>
</protein>